<organism evidence="3 4">
    <name type="scientific">Aliivibrio fischeri (strain MJ11)</name>
    <name type="common">Vibrio fischeri</name>
    <dbReference type="NCBI Taxonomy" id="388396"/>
    <lineage>
        <taxon>Bacteria</taxon>
        <taxon>Pseudomonadati</taxon>
        <taxon>Pseudomonadota</taxon>
        <taxon>Gammaproteobacteria</taxon>
        <taxon>Vibrionales</taxon>
        <taxon>Vibrionaceae</taxon>
        <taxon>Aliivibrio</taxon>
    </lineage>
</organism>
<dbReference type="RefSeq" id="WP_012534413.1">
    <property type="nucleotide sequence ID" value="NC_011185.1"/>
</dbReference>
<keyword evidence="2" id="KW-0812">Transmembrane</keyword>
<feature type="compositionally biased region" description="Polar residues" evidence="1">
    <location>
        <begin position="139"/>
        <end position="165"/>
    </location>
</feature>
<name>B5EWB7_ALIFM</name>
<evidence type="ECO:0000256" key="1">
    <source>
        <dbReference type="SAM" id="MobiDB-lite"/>
    </source>
</evidence>
<evidence type="ECO:0000256" key="2">
    <source>
        <dbReference type="SAM" id="Phobius"/>
    </source>
</evidence>
<keyword evidence="2" id="KW-0472">Membrane</keyword>
<dbReference type="KEGG" id="vfm:VFMJ11_B0174"/>
<accession>B5EWB7</accession>
<evidence type="ECO:0000313" key="4">
    <source>
        <dbReference type="Proteomes" id="UP000001857"/>
    </source>
</evidence>
<dbReference type="Proteomes" id="UP000001857">
    <property type="component" value="Plasmid pMJ100"/>
</dbReference>
<protein>
    <submittedName>
        <fullName evidence="3">Uncharacterized protein</fullName>
    </submittedName>
</protein>
<keyword evidence="3" id="KW-0614">Plasmid</keyword>
<dbReference type="AlphaFoldDB" id="B5EWB7"/>
<feature type="transmembrane region" description="Helical" evidence="2">
    <location>
        <begin position="335"/>
        <end position="354"/>
    </location>
</feature>
<feature type="region of interest" description="Disordered" evidence="1">
    <location>
        <begin position="139"/>
        <end position="167"/>
    </location>
</feature>
<keyword evidence="2" id="KW-1133">Transmembrane helix</keyword>
<sequence length="398" mass="43878">MPPPKGRSFPFAPRHSADWLVSHVTYDQAVDMFFNQTATQQNLGHDPLVYSKVFRGVTYGTIQEAQQVFTETMNAEYEAREQRDLADENRGCKASKILNDNIRNRIVPTEDGLESLTAYRKPFGEKCLSPLSLFTQSLDGESSSHTQASQSFVNNETQGNASFQPEINPKNAYWPPYNFLAEDGEKEIHVTYTQDVIETTVLAPEEWTEFFDMLDKTQNIGGTATGVYDAFDTAKKLGGFGVTAYVKTHNGVDYLILKGYKQHMKTLLAGNRFKASNPQVVKLGLGALDSVKGMARYVKVTAPMEILVGSAINVLQYVLNDEYTLEKLGVDQAKLLIGIFSSTALASGIAGVLAVASIPITFVAGTIILVGASFTVWAIDKNTDFQNKVVEASIEYFN</sequence>
<gene>
    <name evidence="3" type="ordered locus">VFMJ11_B0174</name>
</gene>
<dbReference type="HOGENOM" id="CLU_692516_0_0_6"/>
<reference evidence="4" key="1">
    <citation type="submission" date="2008-08" db="EMBL/GenBank/DDBJ databases">
        <title>Complete sequence of Vibrio fischeri strain MJ11.</title>
        <authorList>
            <person name="Mandel M.J."/>
            <person name="Stabb E.V."/>
            <person name="Ruby E.G."/>
            <person name="Ferriera S."/>
            <person name="Johnson J."/>
            <person name="Kravitz S."/>
            <person name="Beeson K."/>
            <person name="Sutton G."/>
            <person name="Rogers Y.-H."/>
            <person name="Friedman R."/>
            <person name="Frazier M."/>
            <person name="Venter J.C."/>
        </authorList>
    </citation>
    <scope>NUCLEOTIDE SEQUENCE [LARGE SCALE GENOMIC DNA]</scope>
    <source>
        <strain evidence="4">MJ11</strain>
        <plasmid evidence="4">pMJ100</plasmid>
    </source>
</reference>
<reference evidence="3 4" key="2">
    <citation type="journal article" date="2009" name="Nature">
        <title>A single regulatory gene is sufficient to alter bacterial host range.</title>
        <authorList>
            <person name="Mandel M.J."/>
            <person name="Wollenberg M.S."/>
            <person name="Stabb E.V."/>
            <person name="Visick K.L."/>
            <person name="Ruby E.G."/>
        </authorList>
    </citation>
    <scope>NUCLEOTIDE SEQUENCE [LARGE SCALE GENOMIC DNA]</scope>
    <source>
        <strain evidence="3 4">MJ11</strain>
    </source>
</reference>
<feature type="transmembrane region" description="Helical" evidence="2">
    <location>
        <begin position="360"/>
        <end position="379"/>
    </location>
</feature>
<proteinExistence type="predicted"/>
<dbReference type="EMBL" id="CP001134">
    <property type="protein sequence ID" value="ACH64630.1"/>
    <property type="molecule type" value="Genomic_DNA"/>
</dbReference>
<evidence type="ECO:0000313" key="3">
    <source>
        <dbReference type="EMBL" id="ACH64630.1"/>
    </source>
</evidence>
<geneLocation type="plasmid" evidence="3 4">
    <name>pMJ100</name>
</geneLocation>